<feature type="domain" description="Zn(2)-C6 fungal-type" evidence="7">
    <location>
        <begin position="190"/>
        <end position="220"/>
    </location>
</feature>
<dbReference type="PROSITE" id="PS50048">
    <property type="entry name" value="ZN2_CY6_FUNGAL_2"/>
    <property type="match status" value="1"/>
</dbReference>
<dbReference type="InterPro" id="IPR036864">
    <property type="entry name" value="Zn2-C6_fun-type_DNA-bd_sf"/>
</dbReference>
<name>A0AA91Q5G0_CLALS</name>
<reference evidence="8 9" key="1">
    <citation type="submission" date="2017-04" db="EMBL/GenBank/DDBJ databases">
        <title>Draft genome of the yeast Clavispora lusitaniae type strain CBS 6936.</title>
        <authorList>
            <person name="Durrens P."/>
            <person name="Klopp C."/>
            <person name="Biteau N."/>
            <person name="Fitton-Ouhabi V."/>
            <person name="Dementhon K."/>
            <person name="Accoceberry I."/>
            <person name="Sherman D.J."/>
            <person name="Noel T."/>
        </authorList>
    </citation>
    <scope>NUCLEOTIDE SEQUENCE [LARGE SCALE GENOMIC DNA]</scope>
    <source>
        <strain evidence="8 9">CBS 6936</strain>
    </source>
</reference>
<dbReference type="SUPFAM" id="SSF57701">
    <property type="entry name" value="Zn2/Cys6 DNA-binding domain"/>
    <property type="match status" value="1"/>
</dbReference>
<comment type="caution">
    <text evidence="8">The sequence shown here is derived from an EMBL/GenBank/DDBJ whole genome shotgun (WGS) entry which is preliminary data.</text>
</comment>
<dbReference type="EMBL" id="LYUB02000001">
    <property type="protein sequence ID" value="OVF11157.1"/>
    <property type="molecule type" value="Genomic_DNA"/>
</dbReference>
<evidence type="ECO:0000256" key="4">
    <source>
        <dbReference type="ARBA" id="ARBA00023125"/>
    </source>
</evidence>
<dbReference type="AlphaFoldDB" id="A0AA91Q5G0"/>
<keyword evidence="6" id="KW-0539">Nucleus</keyword>
<dbReference type="Gene3D" id="4.10.240.10">
    <property type="entry name" value="Zn(2)-C6 fungal-type DNA-binding domain"/>
    <property type="match status" value="1"/>
</dbReference>
<accession>A0AA91Q5G0</accession>
<dbReference type="InterPro" id="IPR001138">
    <property type="entry name" value="Zn2Cys6_DnaBD"/>
</dbReference>
<evidence type="ECO:0000256" key="3">
    <source>
        <dbReference type="ARBA" id="ARBA00023015"/>
    </source>
</evidence>
<keyword evidence="4" id="KW-0238">DNA-binding</keyword>
<evidence type="ECO:0000256" key="6">
    <source>
        <dbReference type="ARBA" id="ARBA00023242"/>
    </source>
</evidence>
<keyword evidence="2" id="KW-0862">Zinc</keyword>
<keyword evidence="3" id="KW-0805">Transcription regulation</keyword>
<keyword evidence="5" id="KW-0804">Transcription</keyword>
<dbReference type="PANTHER" id="PTHR36206:SF4">
    <property type="entry name" value="HYPOTHETICAL CONSERVED PROTEIN (EUROFUNG)-RELATED"/>
    <property type="match status" value="1"/>
</dbReference>
<dbReference type="GO" id="GO:0000981">
    <property type="term" value="F:DNA-binding transcription factor activity, RNA polymerase II-specific"/>
    <property type="evidence" value="ECO:0007669"/>
    <property type="project" value="InterPro"/>
</dbReference>
<evidence type="ECO:0000256" key="2">
    <source>
        <dbReference type="ARBA" id="ARBA00022833"/>
    </source>
</evidence>
<dbReference type="GO" id="GO:0003677">
    <property type="term" value="F:DNA binding"/>
    <property type="evidence" value="ECO:0007669"/>
    <property type="project" value="UniProtKB-KW"/>
</dbReference>
<evidence type="ECO:0000259" key="7">
    <source>
        <dbReference type="PROSITE" id="PS50048"/>
    </source>
</evidence>
<dbReference type="Proteomes" id="UP000195602">
    <property type="component" value="Unassembled WGS sequence"/>
</dbReference>
<evidence type="ECO:0000313" key="9">
    <source>
        <dbReference type="Proteomes" id="UP000195602"/>
    </source>
</evidence>
<dbReference type="PROSITE" id="PS00463">
    <property type="entry name" value="ZN2_CY6_FUNGAL_1"/>
    <property type="match status" value="1"/>
</dbReference>
<dbReference type="KEGG" id="clus:A9F13_01g06248"/>
<evidence type="ECO:0000313" key="8">
    <source>
        <dbReference type="EMBL" id="OVF11157.1"/>
    </source>
</evidence>
<evidence type="ECO:0000256" key="5">
    <source>
        <dbReference type="ARBA" id="ARBA00023163"/>
    </source>
</evidence>
<dbReference type="CDD" id="cd00067">
    <property type="entry name" value="GAL4"/>
    <property type="match status" value="1"/>
</dbReference>
<dbReference type="InterPro" id="IPR052360">
    <property type="entry name" value="Transcr_Regulatory_Proteins"/>
</dbReference>
<gene>
    <name evidence="8" type="ORF">A9F13_01g06248</name>
</gene>
<dbReference type="PANTHER" id="PTHR36206">
    <property type="entry name" value="ASPERCRYPTIN BIOSYNTHESIS CLUSTER-SPECIFIC TRANSCRIPTION REGULATOR ATNN-RELATED"/>
    <property type="match status" value="1"/>
</dbReference>
<sequence length="257" mass="29418">MAESLINSPNSAQGNALGRSGFHNMDNLLNESAIPFDYSPYGFGTSTSDAVAKSYPFQLNQFQTPFPQYHYEPYYSSDDIQKFQVQLYQELRFQVVKNDLMKEEPFSQSFQEVDSTSGASTIDTPLPNTSVLSVPESILTPEFSLPLPESEMPKKRNLVDQTQLKNNVSASEPVPKKHTRKHIMARSRNGCWICRIKHLKCDERKPVCYNCVRFGIQCDYSPNRPDYVSDKELRRRKLDSITTKKRRCTSGTKPVRK</sequence>
<keyword evidence="1" id="KW-0479">Metal-binding</keyword>
<dbReference type="GO" id="GO:0008270">
    <property type="term" value="F:zinc ion binding"/>
    <property type="evidence" value="ECO:0007669"/>
    <property type="project" value="InterPro"/>
</dbReference>
<proteinExistence type="predicted"/>
<protein>
    <recommendedName>
        <fullName evidence="7">Zn(2)-C6 fungal-type domain-containing protein</fullName>
    </recommendedName>
</protein>
<organism evidence="8 9">
    <name type="scientific">Clavispora lusitaniae</name>
    <name type="common">Candida lusitaniae</name>
    <dbReference type="NCBI Taxonomy" id="36911"/>
    <lineage>
        <taxon>Eukaryota</taxon>
        <taxon>Fungi</taxon>
        <taxon>Dikarya</taxon>
        <taxon>Ascomycota</taxon>
        <taxon>Saccharomycotina</taxon>
        <taxon>Pichiomycetes</taxon>
        <taxon>Metschnikowiaceae</taxon>
        <taxon>Clavispora</taxon>
    </lineage>
</organism>
<evidence type="ECO:0000256" key="1">
    <source>
        <dbReference type="ARBA" id="ARBA00022723"/>
    </source>
</evidence>
<dbReference type="SMART" id="SM00066">
    <property type="entry name" value="GAL4"/>
    <property type="match status" value="1"/>
</dbReference>
<dbReference type="Pfam" id="PF00172">
    <property type="entry name" value="Zn_clus"/>
    <property type="match status" value="1"/>
</dbReference>